<keyword evidence="1" id="KW-0808">Transferase</keyword>
<organism evidence="1 2">
    <name type="scientific">Trypanosoma cruzi</name>
    <dbReference type="NCBI Taxonomy" id="5693"/>
    <lineage>
        <taxon>Eukaryota</taxon>
        <taxon>Discoba</taxon>
        <taxon>Euglenozoa</taxon>
        <taxon>Kinetoplastea</taxon>
        <taxon>Metakinetoplastina</taxon>
        <taxon>Trypanosomatida</taxon>
        <taxon>Trypanosomatidae</taxon>
        <taxon>Trypanosoma</taxon>
        <taxon>Schizotrypanum</taxon>
    </lineage>
</organism>
<proteinExistence type="predicted"/>
<keyword evidence="1" id="KW-0695">RNA-directed DNA polymerase</keyword>
<dbReference type="VEuPathDB" id="TriTrypDB:TcCL_NonESM10563"/>
<evidence type="ECO:0000313" key="1">
    <source>
        <dbReference type="EMBL" id="PWV02913.1"/>
    </source>
</evidence>
<name>A0A2V2W5G0_TRYCR</name>
<dbReference type="Proteomes" id="UP000246078">
    <property type="component" value="Unassembled WGS sequence"/>
</dbReference>
<accession>A0A2V2W5G0</accession>
<reference evidence="1 2" key="1">
    <citation type="journal article" date="2018" name="Microb. Genom.">
        <title>Expanding an expanded genome: long-read sequencing of Trypanosoma cruzi.</title>
        <authorList>
            <person name="Berna L."/>
            <person name="Rodriguez M."/>
            <person name="Chiribao M.L."/>
            <person name="Parodi-Talice A."/>
            <person name="Pita S."/>
            <person name="Rijo G."/>
            <person name="Alvarez-Valin F."/>
            <person name="Robello C."/>
        </authorList>
    </citation>
    <scope>NUCLEOTIDE SEQUENCE [LARGE SCALE GENOMIC DNA]</scope>
    <source>
        <strain evidence="1 2">TCC</strain>
    </source>
</reference>
<dbReference type="EMBL" id="PRFC01000184">
    <property type="protein sequence ID" value="PWV02913.1"/>
    <property type="molecule type" value="Genomic_DNA"/>
</dbReference>
<dbReference type="VEuPathDB" id="TriTrypDB:C3747_184g34"/>
<keyword evidence="1" id="KW-0255">Endonuclease</keyword>
<keyword evidence="1" id="KW-0378">Hydrolase</keyword>
<protein>
    <submittedName>
        <fullName evidence="1">Putative Endonuclease-reverse transcriptase/Reverse transcriptase (RNA-dependent DNA polymerase)</fullName>
    </submittedName>
</protein>
<keyword evidence="1" id="KW-0548">Nucleotidyltransferase</keyword>
<gene>
    <name evidence="1" type="ORF">C3747_184g34</name>
</gene>
<comment type="caution">
    <text evidence="1">The sequence shown here is derived from an EMBL/GenBank/DDBJ whole genome shotgun (WGS) entry which is preliminary data.</text>
</comment>
<dbReference type="GO" id="GO:0004519">
    <property type="term" value="F:endonuclease activity"/>
    <property type="evidence" value="ECO:0007669"/>
    <property type="project" value="UniProtKB-KW"/>
</dbReference>
<sequence length="161" mass="17939">MAGWRCLGGEERGFGFLFHNGVQFINAPWPVLVRHTPTSKDACTYSVEIDAGLVLLKRVIQCLHELGGRNTLVLLCTDGLSWPQHVAICPILCDVIPGYLWSIRADTTFFSTRVIMLHIFAHCEDHWGDMVDHEVQEAAKNLQRTHSPHGTWTTCAATGGQ</sequence>
<keyword evidence="1" id="KW-0540">Nuclease</keyword>
<evidence type="ECO:0000313" key="2">
    <source>
        <dbReference type="Proteomes" id="UP000246078"/>
    </source>
</evidence>
<dbReference type="GO" id="GO:0003964">
    <property type="term" value="F:RNA-directed DNA polymerase activity"/>
    <property type="evidence" value="ECO:0007669"/>
    <property type="project" value="UniProtKB-KW"/>
</dbReference>
<dbReference type="AlphaFoldDB" id="A0A2V2W5G0"/>